<accession>A0AA88EDX8</accession>
<gene>
    <name evidence="2" type="ORF">TIFTF001_053628</name>
</gene>
<organism evidence="2 3">
    <name type="scientific">Ficus carica</name>
    <name type="common">Common fig</name>
    <dbReference type="NCBI Taxonomy" id="3494"/>
    <lineage>
        <taxon>Eukaryota</taxon>
        <taxon>Viridiplantae</taxon>
        <taxon>Streptophyta</taxon>
        <taxon>Embryophyta</taxon>
        <taxon>Tracheophyta</taxon>
        <taxon>Spermatophyta</taxon>
        <taxon>Magnoliopsida</taxon>
        <taxon>eudicotyledons</taxon>
        <taxon>Gunneridae</taxon>
        <taxon>Pentapetalae</taxon>
        <taxon>rosids</taxon>
        <taxon>fabids</taxon>
        <taxon>Rosales</taxon>
        <taxon>Moraceae</taxon>
        <taxon>Ficeae</taxon>
        <taxon>Ficus</taxon>
    </lineage>
</organism>
<sequence length="35" mass="4277">MAEPQQPRWSSWRHDGGSADWCYGRDRREREGKRE</sequence>
<feature type="compositionally biased region" description="Basic and acidic residues" evidence="1">
    <location>
        <begin position="12"/>
        <end position="35"/>
    </location>
</feature>
<name>A0AA88EDX8_FICCA</name>
<dbReference type="EMBL" id="BTGU01013084">
    <property type="protein sequence ID" value="GMN73007.1"/>
    <property type="molecule type" value="Genomic_DNA"/>
</dbReference>
<comment type="caution">
    <text evidence="2">The sequence shown here is derived from an EMBL/GenBank/DDBJ whole genome shotgun (WGS) entry which is preliminary data.</text>
</comment>
<keyword evidence="3" id="KW-1185">Reference proteome</keyword>
<proteinExistence type="predicted"/>
<evidence type="ECO:0000313" key="2">
    <source>
        <dbReference type="EMBL" id="GMN73007.1"/>
    </source>
</evidence>
<reference evidence="2" key="1">
    <citation type="submission" date="2023-07" db="EMBL/GenBank/DDBJ databases">
        <title>draft genome sequence of fig (Ficus carica).</title>
        <authorList>
            <person name="Takahashi T."/>
            <person name="Nishimura K."/>
        </authorList>
    </citation>
    <scope>NUCLEOTIDE SEQUENCE</scope>
</reference>
<evidence type="ECO:0000256" key="1">
    <source>
        <dbReference type="SAM" id="MobiDB-lite"/>
    </source>
</evidence>
<feature type="region of interest" description="Disordered" evidence="1">
    <location>
        <begin position="1"/>
        <end position="35"/>
    </location>
</feature>
<dbReference type="Proteomes" id="UP001187192">
    <property type="component" value="Unassembled WGS sequence"/>
</dbReference>
<feature type="non-terminal residue" evidence="2">
    <location>
        <position position="35"/>
    </location>
</feature>
<evidence type="ECO:0000313" key="3">
    <source>
        <dbReference type="Proteomes" id="UP001187192"/>
    </source>
</evidence>
<protein>
    <submittedName>
        <fullName evidence="2">Uncharacterized protein</fullName>
    </submittedName>
</protein>
<dbReference type="AlphaFoldDB" id="A0AA88EDX8"/>